<protein>
    <recommendedName>
        <fullName evidence="3">Antitoxin</fullName>
    </recommendedName>
</protein>
<gene>
    <name evidence="2" type="ORF">SDC9_139166</name>
</gene>
<comment type="similarity">
    <text evidence="1">Belongs to the phD/YefM antitoxin family.</text>
</comment>
<dbReference type="PANTHER" id="PTHR35377:SF8">
    <property type="entry name" value="ANTITOXIN VAPB22"/>
    <property type="match status" value="1"/>
</dbReference>
<name>A0A645DUK2_9ZZZZ</name>
<proteinExistence type="inferred from homology"/>
<dbReference type="PANTHER" id="PTHR35377">
    <property type="entry name" value="ANTITOXIN VAPB49-RELATED-RELATED"/>
    <property type="match status" value="1"/>
</dbReference>
<dbReference type="AlphaFoldDB" id="A0A645DUK2"/>
<reference evidence="2" key="1">
    <citation type="submission" date="2019-08" db="EMBL/GenBank/DDBJ databases">
        <authorList>
            <person name="Kucharzyk K."/>
            <person name="Murdoch R.W."/>
            <person name="Higgins S."/>
            <person name="Loffler F."/>
        </authorList>
    </citation>
    <scope>NUCLEOTIDE SEQUENCE</scope>
</reference>
<dbReference type="EMBL" id="VSSQ01039013">
    <property type="protein sequence ID" value="MPM92032.1"/>
    <property type="molecule type" value="Genomic_DNA"/>
</dbReference>
<sequence length="87" mass="9638">MNTVTALEAKTRFGELLERVARGEEIVITRHDKPVARMLPEGGRSLEEVRVGVSALKDLQQKILKRTQGKAQLSEADVKSAIDQGRL</sequence>
<accession>A0A645DUK2</accession>
<dbReference type="InterPro" id="IPR006442">
    <property type="entry name" value="Antitoxin_Phd/YefM"/>
</dbReference>
<dbReference type="Gene3D" id="3.40.1620.10">
    <property type="entry name" value="YefM-like domain"/>
    <property type="match status" value="1"/>
</dbReference>
<evidence type="ECO:0000256" key="1">
    <source>
        <dbReference type="ARBA" id="ARBA00009981"/>
    </source>
</evidence>
<evidence type="ECO:0008006" key="3">
    <source>
        <dbReference type="Google" id="ProtNLM"/>
    </source>
</evidence>
<dbReference type="Pfam" id="PF02604">
    <property type="entry name" value="PhdYeFM_antitox"/>
    <property type="match status" value="1"/>
</dbReference>
<organism evidence="2">
    <name type="scientific">bioreactor metagenome</name>
    <dbReference type="NCBI Taxonomy" id="1076179"/>
    <lineage>
        <taxon>unclassified sequences</taxon>
        <taxon>metagenomes</taxon>
        <taxon>ecological metagenomes</taxon>
    </lineage>
</organism>
<dbReference type="InterPro" id="IPR036165">
    <property type="entry name" value="YefM-like_sf"/>
</dbReference>
<evidence type="ECO:0000313" key="2">
    <source>
        <dbReference type="EMBL" id="MPM92032.1"/>
    </source>
</evidence>
<comment type="caution">
    <text evidence="2">The sequence shown here is derived from an EMBL/GenBank/DDBJ whole genome shotgun (WGS) entry which is preliminary data.</text>
</comment>
<dbReference type="InterPro" id="IPR051416">
    <property type="entry name" value="phD-YefM_TA_antitoxins"/>
</dbReference>
<dbReference type="NCBIfam" id="TIGR01552">
    <property type="entry name" value="phd_fam"/>
    <property type="match status" value="1"/>
</dbReference>
<dbReference type="SUPFAM" id="SSF143120">
    <property type="entry name" value="YefM-like"/>
    <property type="match status" value="1"/>
</dbReference>